<evidence type="ECO:0000313" key="6">
    <source>
        <dbReference type="Proteomes" id="UP001524460"/>
    </source>
</evidence>
<evidence type="ECO:0000313" key="5">
    <source>
        <dbReference type="EMBL" id="MCQ1058883.1"/>
    </source>
</evidence>
<dbReference type="PROSITE" id="PS50949">
    <property type="entry name" value="HTH_GNTR"/>
    <property type="match status" value="1"/>
</dbReference>
<dbReference type="SUPFAM" id="SSF48008">
    <property type="entry name" value="GntR ligand-binding domain-like"/>
    <property type="match status" value="1"/>
</dbReference>
<protein>
    <submittedName>
        <fullName evidence="5">GntR family transcriptional regulator</fullName>
    </submittedName>
</protein>
<comment type="caution">
    <text evidence="5">The sequence shown here is derived from an EMBL/GenBank/DDBJ whole genome shotgun (WGS) entry which is preliminary data.</text>
</comment>
<feature type="domain" description="HTH gntR-type" evidence="4">
    <location>
        <begin position="8"/>
        <end position="76"/>
    </location>
</feature>
<dbReference type="RefSeq" id="WP_255042909.1">
    <property type="nucleotide sequence ID" value="NZ_JANEYT010000025.1"/>
</dbReference>
<name>A0ABT1N2D3_9GAMM</name>
<dbReference type="Pfam" id="PF00392">
    <property type="entry name" value="GntR"/>
    <property type="match status" value="1"/>
</dbReference>
<dbReference type="Pfam" id="PF07729">
    <property type="entry name" value="FCD"/>
    <property type="match status" value="1"/>
</dbReference>
<keyword evidence="1" id="KW-0805">Transcription regulation</keyword>
<accession>A0ABT1N2D3</accession>
<dbReference type="SUPFAM" id="SSF46785">
    <property type="entry name" value="Winged helix' DNA-binding domain"/>
    <property type="match status" value="1"/>
</dbReference>
<dbReference type="Proteomes" id="UP001524460">
    <property type="component" value="Unassembled WGS sequence"/>
</dbReference>
<dbReference type="InterPro" id="IPR036390">
    <property type="entry name" value="WH_DNA-bd_sf"/>
</dbReference>
<dbReference type="InterPro" id="IPR011711">
    <property type="entry name" value="GntR_C"/>
</dbReference>
<keyword evidence="2" id="KW-0238">DNA-binding</keyword>
<dbReference type="SMART" id="SM00345">
    <property type="entry name" value="HTH_GNTR"/>
    <property type="match status" value="1"/>
</dbReference>
<sequence length="230" mass="26441">MFNVEKNETVSSLIVKQVIKKIDCGELKEGDTLPIERELAELFGASRNTVREALRVLETYGVVRTSVRKPPMIVRDNLKASVAIASIRFGQSEKQFHEMRKLRQVVELSLVDNIFEHITDDDIVTLKYINNELKAASCNTISSQLDFDFHNKLVSISQNSISCVIYLSLSEQIKNIMQIGNNINESNEEAYLGHERVIQSLIDRDRDLFRRYLSDHFEYSQEMLKQTIVA</sequence>
<dbReference type="PANTHER" id="PTHR43537">
    <property type="entry name" value="TRANSCRIPTIONAL REGULATOR, GNTR FAMILY"/>
    <property type="match status" value="1"/>
</dbReference>
<evidence type="ECO:0000256" key="1">
    <source>
        <dbReference type="ARBA" id="ARBA00023015"/>
    </source>
</evidence>
<keyword evidence="3" id="KW-0804">Transcription</keyword>
<dbReference type="InterPro" id="IPR008920">
    <property type="entry name" value="TF_FadR/GntR_C"/>
</dbReference>
<evidence type="ECO:0000256" key="3">
    <source>
        <dbReference type="ARBA" id="ARBA00023163"/>
    </source>
</evidence>
<dbReference type="InterPro" id="IPR036388">
    <property type="entry name" value="WH-like_DNA-bd_sf"/>
</dbReference>
<dbReference type="CDD" id="cd07377">
    <property type="entry name" value="WHTH_GntR"/>
    <property type="match status" value="1"/>
</dbReference>
<reference evidence="5 6" key="1">
    <citation type="submission" date="2022-07" db="EMBL/GenBank/DDBJ databases">
        <title>Photobacterium pectinilyticum sp. nov., a marine bacterium isolated from surface seawater of Qingdao offshore.</title>
        <authorList>
            <person name="Wang X."/>
        </authorList>
    </citation>
    <scope>NUCLEOTIDE SEQUENCE [LARGE SCALE GENOMIC DNA]</scope>
    <source>
        <strain evidence="5 6">ZSDE20</strain>
    </source>
</reference>
<dbReference type="Gene3D" id="1.20.120.530">
    <property type="entry name" value="GntR ligand-binding domain-like"/>
    <property type="match status" value="1"/>
</dbReference>
<evidence type="ECO:0000256" key="2">
    <source>
        <dbReference type="ARBA" id="ARBA00023125"/>
    </source>
</evidence>
<dbReference type="SMART" id="SM00895">
    <property type="entry name" value="FCD"/>
    <property type="match status" value="1"/>
</dbReference>
<evidence type="ECO:0000259" key="4">
    <source>
        <dbReference type="PROSITE" id="PS50949"/>
    </source>
</evidence>
<keyword evidence="6" id="KW-1185">Reference proteome</keyword>
<dbReference type="InterPro" id="IPR000524">
    <property type="entry name" value="Tscrpt_reg_HTH_GntR"/>
</dbReference>
<gene>
    <name evidence="5" type="ORF">NHN17_12545</name>
</gene>
<organism evidence="5 6">
    <name type="scientific">Photobacterium pectinilyticum</name>
    <dbReference type="NCBI Taxonomy" id="2906793"/>
    <lineage>
        <taxon>Bacteria</taxon>
        <taxon>Pseudomonadati</taxon>
        <taxon>Pseudomonadota</taxon>
        <taxon>Gammaproteobacteria</taxon>
        <taxon>Vibrionales</taxon>
        <taxon>Vibrionaceae</taxon>
        <taxon>Photobacterium</taxon>
    </lineage>
</organism>
<dbReference type="PANTHER" id="PTHR43537:SF24">
    <property type="entry name" value="GLUCONATE OPERON TRANSCRIPTIONAL REPRESSOR"/>
    <property type="match status" value="1"/>
</dbReference>
<dbReference type="PRINTS" id="PR00035">
    <property type="entry name" value="HTHGNTR"/>
</dbReference>
<dbReference type="EMBL" id="JANEYT010000025">
    <property type="protein sequence ID" value="MCQ1058883.1"/>
    <property type="molecule type" value="Genomic_DNA"/>
</dbReference>
<proteinExistence type="predicted"/>
<dbReference type="Gene3D" id="1.10.10.10">
    <property type="entry name" value="Winged helix-like DNA-binding domain superfamily/Winged helix DNA-binding domain"/>
    <property type="match status" value="1"/>
</dbReference>